<name>A0A2S8PTU7_9GAMM</name>
<evidence type="ECO:0000313" key="2">
    <source>
        <dbReference type="Proteomes" id="UP000239550"/>
    </source>
</evidence>
<reference evidence="1 2" key="1">
    <citation type="submission" date="2018-02" db="EMBL/GenBank/DDBJ databases">
        <title>Five New Genomes of Indian Photorhabdus Isolates TSA.</title>
        <authorList>
            <person name="Dubay B."/>
            <person name="Somvanshi V.S."/>
        </authorList>
    </citation>
    <scope>NUCLEOTIDE SEQUENCE [LARGE SCALE GENOMIC DNA]</scope>
    <source>
        <strain evidence="1 2">H1</strain>
    </source>
</reference>
<gene>
    <name evidence="1" type="ORF">C6H66_24460</name>
</gene>
<dbReference type="EMBL" id="PUWT01000128">
    <property type="protein sequence ID" value="PQQ22211.1"/>
    <property type="molecule type" value="Genomic_DNA"/>
</dbReference>
<evidence type="ECO:0000313" key="1">
    <source>
        <dbReference type="EMBL" id="PQQ22211.1"/>
    </source>
</evidence>
<keyword evidence="1" id="KW-0378">Hydrolase</keyword>
<dbReference type="Proteomes" id="UP000239550">
    <property type="component" value="Unassembled WGS sequence"/>
</dbReference>
<proteinExistence type="predicted"/>
<sequence>GYSSDQVRQEFERLNPVPITKVRQRQAMRASLDQRVRTEVGRILGERGVNPEGHDLDHLHLGRSNFVILKAAIDKQINHTIGRSGRSRDEFTQADFNQIETDFNRIILLAIEEVFGGQS</sequence>
<comment type="caution">
    <text evidence="1">The sequence shown here is derived from an EMBL/GenBank/DDBJ whole genome shotgun (WGS) entry which is preliminary data.</text>
</comment>
<accession>A0A2S8PTU7</accession>
<keyword evidence="1" id="KW-0547">Nucleotide-binding</keyword>
<keyword evidence="1" id="KW-0347">Helicase</keyword>
<keyword evidence="1" id="KW-0067">ATP-binding</keyword>
<feature type="non-terminal residue" evidence="1">
    <location>
        <position position="1"/>
    </location>
</feature>
<dbReference type="AlphaFoldDB" id="A0A2S8PTU7"/>
<dbReference type="GO" id="GO:0004386">
    <property type="term" value="F:helicase activity"/>
    <property type="evidence" value="ECO:0007669"/>
    <property type="project" value="UniProtKB-KW"/>
</dbReference>
<organism evidence="1 2">
    <name type="scientific">Photorhabdus hindustanensis</name>
    <dbReference type="NCBI Taxonomy" id="2918802"/>
    <lineage>
        <taxon>Bacteria</taxon>
        <taxon>Pseudomonadati</taxon>
        <taxon>Pseudomonadota</taxon>
        <taxon>Gammaproteobacteria</taxon>
        <taxon>Enterobacterales</taxon>
        <taxon>Morganellaceae</taxon>
        <taxon>Photorhabdus</taxon>
    </lineage>
</organism>
<protein>
    <submittedName>
        <fullName evidence="1">DEAD/DEAH box helicase</fullName>
    </submittedName>
</protein>
<keyword evidence="2" id="KW-1185">Reference proteome</keyword>